<feature type="active site" evidence="8">
    <location>
        <position position="329"/>
    </location>
</feature>
<dbReference type="Proteomes" id="UP001597212">
    <property type="component" value="Unassembled WGS sequence"/>
</dbReference>
<dbReference type="RefSeq" id="WP_125754488.1">
    <property type="nucleotide sequence ID" value="NZ_JBHTOK010000019.1"/>
</dbReference>
<dbReference type="EMBL" id="JBHTOK010000019">
    <property type="protein sequence ID" value="MFD1440687.1"/>
    <property type="molecule type" value="Genomic_DNA"/>
</dbReference>
<organism evidence="10 11">
    <name type="scientific">Lacticaseibacillus hegangensis</name>
    <dbReference type="NCBI Taxonomy" id="2486010"/>
    <lineage>
        <taxon>Bacteria</taxon>
        <taxon>Bacillati</taxon>
        <taxon>Bacillota</taxon>
        <taxon>Bacilli</taxon>
        <taxon>Lactobacillales</taxon>
        <taxon>Lactobacillaceae</taxon>
        <taxon>Lacticaseibacillus</taxon>
    </lineage>
</organism>
<feature type="binding site" evidence="8">
    <location>
        <position position="217"/>
    </location>
    <ligand>
        <name>L-glutamine</name>
        <dbReference type="ChEBI" id="CHEBI:58359"/>
    </ligand>
</feature>
<accession>A0ABW4CXU8</accession>
<keyword evidence="5 8" id="KW-0067">ATP-binding</keyword>
<comment type="function">
    <text evidence="8">Small subunit of the glutamine-dependent carbamoyl phosphate synthetase (CPSase). CPSase catalyzes the formation of carbamoyl phosphate from the ammonia moiety of glutamine, carbonate, and phosphate donated by ATP, constituting the first step of 2 biosynthetic pathways, one leading to arginine and/or urea and the other to pyrimidine nucleotides. The small subunit (glutamine amidotransferase) binds and cleaves glutamine to supply the large subunit with the substrate ammonia.</text>
</comment>
<evidence type="ECO:0000256" key="8">
    <source>
        <dbReference type="HAMAP-Rule" id="MF_01209"/>
    </source>
</evidence>
<dbReference type="PROSITE" id="PS51273">
    <property type="entry name" value="GATASE_TYPE_1"/>
    <property type="match status" value="1"/>
</dbReference>
<protein>
    <recommendedName>
        <fullName evidence="8">Carbamoyl phosphate synthase small chain</fullName>
        <ecNumber evidence="8">6.3.5.5</ecNumber>
    </recommendedName>
    <alternativeName>
        <fullName evidence="8">Carbamoyl phosphate synthetase glutamine chain</fullName>
    </alternativeName>
</protein>
<keyword evidence="8" id="KW-0665">Pyrimidine biosynthesis</keyword>
<evidence type="ECO:0000313" key="11">
    <source>
        <dbReference type="Proteomes" id="UP001597212"/>
    </source>
</evidence>
<dbReference type="Gene3D" id="3.50.30.20">
    <property type="entry name" value="Carbamoyl-phosphate synthase small subunit, N-terminal domain"/>
    <property type="match status" value="1"/>
</dbReference>
<dbReference type="NCBIfam" id="TIGR01368">
    <property type="entry name" value="CPSaseIIsmall"/>
    <property type="match status" value="1"/>
</dbReference>
<dbReference type="InterPro" id="IPR050472">
    <property type="entry name" value="Anth_synth/Amidotransfase"/>
</dbReference>
<feature type="binding site" evidence="8">
    <location>
        <position position="286"/>
    </location>
    <ligand>
        <name>L-glutamine</name>
        <dbReference type="ChEBI" id="CHEBI:58359"/>
    </ligand>
</feature>
<dbReference type="PRINTS" id="PR00097">
    <property type="entry name" value="ANTSNTHASEII"/>
</dbReference>
<dbReference type="SMART" id="SM01097">
    <property type="entry name" value="CPSase_sm_chain"/>
    <property type="match status" value="1"/>
</dbReference>
<dbReference type="InterPro" id="IPR017926">
    <property type="entry name" value="GATASE"/>
</dbReference>
<sequence length="365" mass="39907">MKRYLILEDGSVFPGEGFGAETVTTGEIVFNTGMSGYQETITDQSYNGQIITFTYPLIGNAGINRDDYESINPTAKGVVVHEAARVTGNWRAQMTLDEFLRRKHIPGIAGIDTRALTKRLREAGTMKASIVDAADEHAFDQLRALVLPKNQVAQVATTQAYPAPGTGKDIVVVDFGLKHSILRELSKRECNVTVVPPTITASEILELNPDGVMLTNGPGDPKDVPGALDMIRGVEGHIPMFGICLGHQLFALANGADTFKMKYGHRGFNHPVREIATGRIDFTSQNHGYAVDPNSIDPDQLLVTHEEINDHTVEGLRHRLYPAFSVQFHPDAAPGPHDAAHLFDEFMEMMDAFSANKGASHAKTY</sequence>
<dbReference type="InterPro" id="IPR006274">
    <property type="entry name" value="CarbamoylP_synth_ssu"/>
</dbReference>
<keyword evidence="8" id="KW-0055">Arginine biosynthesis</keyword>
<feature type="binding site" evidence="8">
    <location>
        <position position="288"/>
    </location>
    <ligand>
        <name>L-glutamine</name>
        <dbReference type="ChEBI" id="CHEBI:58359"/>
    </ligand>
</feature>
<keyword evidence="6 8" id="KW-0315">Glutamine amidotransferase</keyword>
<evidence type="ECO:0000256" key="1">
    <source>
        <dbReference type="ARBA" id="ARBA00005077"/>
    </source>
</evidence>
<evidence type="ECO:0000256" key="5">
    <source>
        <dbReference type="ARBA" id="ARBA00022840"/>
    </source>
</evidence>
<keyword evidence="8" id="KW-0028">Amino-acid biosynthesis</keyword>
<dbReference type="InterPro" id="IPR035686">
    <property type="entry name" value="CPSase_GATase1"/>
</dbReference>
<dbReference type="Pfam" id="PF00988">
    <property type="entry name" value="CPSase_sm_chain"/>
    <property type="match status" value="1"/>
</dbReference>
<feature type="binding site" evidence="8">
    <location>
        <position position="45"/>
    </location>
    <ligand>
        <name>L-glutamine</name>
        <dbReference type="ChEBI" id="CHEBI:58359"/>
    </ligand>
</feature>
<evidence type="ECO:0000256" key="6">
    <source>
        <dbReference type="ARBA" id="ARBA00022962"/>
    </source>
</evidence>
<comment type="pathway">
    <text evidence="1 8">Amino-acid biosynthesis; L-arginine biosynthesis; carbamoyl phosphate from bicarbonate: step 1/1.</text>
</comment>
<feature type="active site" evidence="8">
    <location>
        <position position="331"/>
    </location>
</feature>
<dbReference type="InterPro" id="IPR036480">
    <property type="entry name" value="CarbP_synth_ssu_N_sf"/>
</dbReference>
<comment type="subunit">
    <text evidence="8">Composed of two chains; the small (or glutamine) chain promotes the hydrolysis of glutamine to ammonia, which is used by the large (or ammonia) chain to synthesize carbamoyl phosphate. Tetramer of heterodimers (alpha,beta)4.</text>
</comment>
<dbReference type="EC" id="6.3.5.5" evidence="8"/>
<keyword evidence="11" id="KW-1185">Reference proteome</keyword>
<feature type="binding site" evidence="8">
    <location>
        <position position="248"/>
    </location>
    <ligand>
        <name>L-glutamine</name>
        <dbReference type="ChEBI" id="CHEBI:58359"/>
    </ligand>
</feature>
<comment type="caution">
    <text evidence="10">The sequence shown here is derived from an EMBL/GenBank/DDBJ whole genome shotgun (WGS) entry which is preliminary data.</text>
</comment>
<dbReference type="SUPFAM" id="SSF52021">
    <property type="entry name" value="Carbamoyl phosphate synthetase, small subunit N-terminal domain"/>
    <property type="match status" value="1"/>
</dbReference>
<reference evidence="11" key="1">
    <citation type="journal article" date="2019" name="Int. J. Syst. Evol. Microbiol.">
        <title>The Global Catalogue of Microorganisms (GCM) 10K type strain sequencing project: providing services to taxonomists for standard genome sequencing and annotation.</title>
        <authorList>
            <consortium name="The Broad Institute Genomics Platform"/>
            <consortium name="The Broad Institute Genome Sequencing Center for Infectious Disease"/>
            <person name="Wu L."/>
            <person name="Ma J."/>
        </authorList>
    </citation>
    <scope>NUCLEOTIDE SEQUENCE [LARGE SCALE GENOMIC DNA]</scope>
    <source>
        <strain evidence="11">CCM 8912</strain>
    </source>
</reference>
<feature type="domain" description="Carbamoyl-phosphate synthase small subunit N-terminal" evidence="9">
    <location>
        <begin position="1"/>
        <end position="131"/>
    </location>
</feature>
<proteinExistence type="inferred from homology"/>
<feature type="binding site" evidence="8">
    <location>
        <position position="245"/>
    </location>
    <ligand>
        <name>L-glutamine</name>
        <dbReference type="ChEBI" id="CHEBI:58359"/>
    </ligand>
</feature>
<keyword evidence="4 8" id="KW-0547">Nucleotide-binding</keyword>
<dbReference type="PANTHER" id="PTHR43418:SF7">
    <property type="entry name" value="CARBAMOYL-PHOSPHATE SYNTHASE SMALL CHAIN"/>
    <property type="match status" value="1"/>
</dbReference>
<gene>
    <name evidence="8" type="primary">carA</name>
    <name evidence="10" type="ORF">ACFQ5K_04680</name>
</gene>
<dbReference type="CDD" id="cd01744">
    <property type="entry name" value="GATase1_CPSase"/>
    <property type="match status" value="1"/>
</dbReference>
<evidence type="ECO:0000313" key="10">
    <source>
        <dbReference type="EMBL" id="MFD1440687.1"/>
    </source>
</evidence>
<comment type="catalytic activity">
    <reaction evidence="8">
        <text>L-glutamine + H2O = L-glutamate + NH4(+)</text>
        <dbReference type="Rhea" id="RHEA:15889"/>
        <dbReference type="ChEBI" id="CHEBI:15377"/>
        <dbReference type="ChEBI" id="CHEBI:28938"/>
        <dbReference type="ChEBI" id="CHEBI:29985"/>
        <dbReference type="ChEBI" id="CHEBI:58359"/>
    </reaction>
</comment>
<evidence type="ECO:0000259" key="9">
    <source>
        <dbReference type="SMART" id="SM01097"/>
    </source>
</evidence>
<comment type="similarity">
    <text evidence="2 8">Belongs to the CarA family.</text>
</comment>
<evidence type="ECO:0000256" key="7">
    <source>
        <dbReference type="ARBA" id="ARBA00048816"/>
    </source>
</evidence>
<comment type="pathway">
    <text evidence="8">Pyrimidine metabolism; UMP biosynthesis via de novo pathway; (S)-dihydroorotate from bicarbonate: step 1/3.</text>
</comment>
<dbReference type="Pfam" id="PF00117">
    <property type="entry name" value="GATase"/>
    <property type="match status" value="1"/>
</dbReference>
<comment type="catalytic activity">
    <reaction evidence="7 8">
        <text>hydrogencarbonate + L-glutamine + 2 ATP + H2O = carbamoyl phosphate + L-glutamate + 2 ADP + phosphate + 2 H(+)</text>
        <dbReference type="Rhea" id="RHEA:18633"/>
        <dbReference type="ChEBI" id="CHEBI:15377"/>
        <dbReference type="ChEBI" id="CHEBI:15378"/>
        <dbReference type="ChEBI" id="CHEBI:17544"/>
        <dbReference type="ChEBI" id="CHEBI:29985"/>
        <dbReference type="ChEBI" id="CHEBI:30616"/>
        <dbReference type="ChEBI" id="CHEBI:43474"/>
        <dbReference type="ChEBI" id="CHEBI:58228"/>
        <dbReference type="ChEBI" id="CHEBI:58359"/>
        <dbReference type="ChEBI" id="CHEBI:456216"/>
        <dbReference type="EC" id="6.3.5.5"/>
    </reaction>
</comment>
<dbReference type="PRINTS" id="PR00099">
    <property type="entry name" value="CPSGATASE"/>
</dbReference>
<feature type="binding site" evidence="8">
    <location>
        <position position="219"/>
    </location>
    <ligand>
        <name>L-glutamine</name>
        <dbReference type="ChEBI" id="CHEBI:58359"/>
    </ligand>
</feature>
<evidence type="ECO:0000256" key="4">
    <source>
        <dbReference type="ARBA" id="ARBA00022741"/>
    </source>
</evidence>
<name>A0ABW4CXU8_9LACO</name>
<dbReference type="PANTHER" id="PTHR43418">
    <property type="entry name" value="MULTIFUNCTIONAL TRYPTOPHAN BIOSYNTHESIS PROTEIN-RELATED"/>
    <property type="match status" value="1"/>
</dbReference>
<dbReference type="Gene3D" id="3.40.50.880">
    <property type="match status" value="1"/>
</dbReference>
<feature type="active site" description="Nucleophile" evidence="8">
    <location>
        <position position="244"/>
    </location>
</feature>
<dbReference type="InterPro" id="IPR002474">
    <property type="entry name" value="CarbamoylP_synth_ssu_N"/>
</dbReference>
<dbReference type="InterPro" id="IPR029062">
    <property type="entry name" value="Class_I_gatase-like"/>
</dbReference>
<dbReference type="HAMAP" id="MF_01209">
    <property type="entry name" value="CPSase_S_chain"/>
    <property type="match status" value="1"/>
</dbReference>
<dbReference type="SUPFAM" id="SSF52317">
    <property type="entry name" value="Class I glutamine amidotransferase-like"/>
    <property type="match status" value="1"/>
</dbReference>
<dbReference type="NCBIfam" id="NF009475">
    <property type="entry name" value="PRK12838.1"/>
    <property type="match status" value="1"/>
</dbReference>
<keyword evidence="3 8" id="KW-0436">Ligase</keyword>
<dbReference type="PRINTS" id="PR00096">
    <property type="entry name" value="GATASE"/>
</dbReference>
<evidence type="ECO:0000256" key="2">
    <source>
        <dbReference type="ARBA" id="ARBA00007800"/>
    </source>
</evidence>
<feature type="binding site" evidence="8">
    <location>
        <position position="289"/>
    </location>
    <ligand>
        <name>L-glutamine</name>
        <dbReference type="ChEBI" id="CHEBI:58359"/>
    </ligand>
</feature>
<evidence type="ECO:0000256" key="3">
    <source>
        <dbReference type="ARBA" id="ARBA00022598"/>
    </source>
</evidence>
<feature type="region of interest" description="CPSase" evidence="8">
    <location>
        <begin position="1"/>
        <end position="168"/>
    </location>
</feature>